<dbReference type="Proteomes" id="UP000421283">
    <property type="component" value="Unassembled WGS sequence"/>
</dbReference>
<accession>A0AA90VMX9</accession>
<gene>
    <name evidence="2" type="ORF">F7D31_06675</name>
</gene>
<dbReference type="RefSeq" id="WP_153138187.1">
    <property type="nucleotide sequence ID" value="NZ_VZAP01000087.1"/>
</dbReference>
<sequence>MKKFFTLIAAVALAASVNAQTFKSFEKTTVFITNQENVTAGIAEGWIAEGSGKTATTKTGSINPETGEEEIYKQPGLDLKKNNDAKAFSIYVTGLTSLTAYGATTSSSDTRDLYVVATPNDGSAAVEISASSEPNVTAVASLELDAAKKYTVVFTGVKEGDKESGADIALHGVKFVPGTSTGISSVNAAAAKKNGKTYNMAGQEVSSSVKGLIIKNGKKYVK</sequence>
<evidence type="ECO:0000313" key="2">
    <source>
        <dbReference type="EMBL" id="MQO92351.1"/>
    </source>
</evidence>
<organism evidence="2 3">
    <name type="scientific">Segatella copri</name>
    <dbReference type="NCBI Taxonomy" id="165179"/>
    <lineage>
        <taxon>Bacteria</taxon>
        <taxon>Pseudomonadati</taxon>
        <taxon>Bacteroidota</taxon>
        <taxon>Bacteroidia</taxon>
        <taxon>Bacteroidales</taxon>
        <taxon>Prevotellaceae</taxon>
        <taxon>Segatella</taxon>
    </lineage>
</organism>
<dbReference type="AlphaFoldDB" id="A0AA90VMX9"/>
<proteinExistence type="predicted"/>
<name>A0AA90VMX9_9BACT</name>
<protein>
    <submittedName>
        <fullName evidence="2">Uncharacterized protein</fullName>
    </submittedName>
</protein>
<keyword evidence="1" id="KW-0732">Signal</keyword>
<evidence type="ECO:0000256" key="1">
    <source>
        <dbReference type="SAM" id="SignalP"/>
    </source>
</evidence>
<feature type="signal peptide" evidence="1">
    <location>
        <begin position="1"/>
        <end position="19"/>
    </location>
</feature>
<feature type="chain" id="PRO_5041648700" evidence="1">
    <location>
        <begin position="20"/>
        <end position="222"/>
    </location>
</feature>
<dbReference type="EMBL" id="VZAP01000087">
    <property type="protein sequence ID" value="MQO92351.1"/>
    <property type="molecule type" value="Genomic_DNA"/>
</dbReference>
<reference evidence="3" key="1">
    <citation type="submission" date="2019-09" db="EMBL/GenBank/DDBJ databases">
        <title>Distinct polysaccharide growth profiles of human intestinal Prevotella copri isolates.</title>
        <authorList>
            <person name="Fehlner-Peach H."/>
            <person name="Magnabosco C."/>
            <person name="Raghavan V."/>
            <person name="Scher J.U."/>
            <person name="Tett A."/>
            <person name="Cox L.M."/>
            <person name="Gottsegen C."/>
            <person name="Watters A."/>
            <person name="Wiltshire- Gordon J.D."/>
            <person name="Segata N."/>
            <person name="Bonneau R."/>
            <person name="Littman D.R."/>
        </authorList>
    </citation>
    <scope>NUCLEOTIDE SEQUENCE [LARGE SCALE GENOMIC DNA]</scope>
    <source>
        <strain evidence="3">iAU3127</strain>
    </source>
</reference>
<evidence type="ECO:0000313" key="3">
    <source>
        <dbReference type="Proteomes" id="UP000421283"/>
    </source>
</evidence>
<comment type="caution">
    <text evidence="2">The sequence shown here is derived from an EMBL/GenBank/DDBJ whole genome shotgun (WGS) entry which is preliminary data.</text>
</comment>